<sequence length="286" mass="32309">MPITRNKARKNYKLISEFGFGHEDILDVSDPTSDIFDNKTSPDDEINMMEHRIHNLEVSISEKERVLEKADYEKQGAISKTRLKSKSVASNKPNDLVKEKGVGEKSSRPRQLQSSAPKVKSTKTAGKKTKPTKRKDTRDSKSFKSKVSESSDSSDSDSSESSTDEVTSSKSDTDSSRKKKSLKKRKVKSGMVAQASDDVQNPQTWPHTTLQYEYINKSVSFQDLDLKLFVAGELEIIGSSKIKTDERNTRLSLLKKIVYYSSIYQWKSLLDFYGAFLRQIETGVKT</sequence>
<evidence type="ECO:0000313" key="2">
    <source>
        <dbReference type="EMBL" id="CAC5400129.1"/>
    </source>
</evidence>
<reference evidence="2 3" key="1">
    <citation type="submission" date="2020-06" db="EMBL/GenBank/DDBJ databases">
        <authorList>
            <person name="Li R."/>
            <person name="Bekaert M."/>
        </authorList>
    </citation>
    <scope>NUCLEOTIDE SEQUENCE [LARGE SCALE GENOMIC DNA]</scope>
    <source>
        <strain evidence="3">wild</strain>
    </source>
</reference>
<dbReference type="AlphaFoldDB" id="A0A6J8CXC7"/>
<proteinExistence type="predicted"/>
<feature type="compositionally biased region" description="Basic residues" evidence="1">
    <location>
        <begin position="177"/>
        <end position="188"/>
    </location>
</feature>
<accession>A0A6J8CXC7</accession>
<keyword evidence="3" id="KW-1185">Reference proteome</keyword>
<protein>
    <submittedName>
        <fullName evidence="2">Uncharacterized protein</fullName>
    </submittedName>
</protein>
<name>A0A6J8CXC7_MYTCO</name>
<feature type="compositionally biased region" description="Basic and acidic residues" evidence="1">
    <location>
        <begin position="134"/>
        <end position="149"/>
    </location>
</feature>
<dbReference type="EMBL" id="CACVKT020006169">
    <property type="protein sequence ID" value="CAC5400129.1"/>
    <property type="molecule type" value="Genomic_DNA"/>
</dbReference>
<organism evidence="2 3">
    <name type="scientific">Mytilus coruscus</name>
    <name type="common">Sea mussel</name>
    <dbReference type="NCBI Taxonomy" id="42192"/>
    <lineage>
        <taxon>Eukaryota</taxon>
        <taxon>Metazoa</taxon>
        <taxon>Spiralia</taxon>
        <taxon>Lophotrochozoa</taxon>
        <taxon>Mollusca</taxon>
        <taxon>Bivalvia</taxon>
        <taxon>Autobranchia</taxon>
        <taxon>Pteriomorphia</taxon>
        <taxon>Mytilida</taxon>
        <taxon>Mytiloidea</taxon>
        <taxon>Mytilidae</taxon>
        <taxon>Mytilinae</taxon>
        <taxon>Mytilus</taxon>
    </lineage>
</organism>
<dbReference type="OrthoDB" id="5951204at2759"/>
<feature type="region of interest" description="Disordered" evidence="1">
    <location>
        <begin position="83"/>
        <end position="202"/>
    </location>
</feature>
<evidence type="ECO:0000256" key="1">
    <source>
        <dbReference type="SAM" id="MobiDB-lite"/>
    </source>
</evidence>
<evidence type="ECO:0000313" key="3">
    <source>
        <dbReference type="Proteomes" id="UP000507470"/>
    </source>
</evidence>
<feature type="compositionally biased region" description="Low complexity" evidence="1">
    <location>
        <begin position="159"/>
        <end position="170"/>
    </location>
</feature>
<dbReference type="Proteomes" id="UP000507470">
    <property type="component" value="Unassembled WGS sequence"/>
</dbReference>
<gene>
    <name evidence="2" type="ORF">MCOR_34343</name>
</gene>
<feature type="compositionally biased region" description="Basic and acidic residues" evidence="1">
    <location>
        <begin position="95"/>
        <end position="107"/>
    </location>
</feature>